<name>A0A8H6SCL0_9AGAR</name>
<dbReference type="InterPro" id="IPR040521">
    <property type="entry name" value="KDZ"/>
</dbReference>
<gene>
    <name evidence="3" type="ORF">MIND_00939300</name>
</gene>
<dbReference type="PANTHER" id="PTHR33096">
    <property type="entry name" value="CXC2 DOMAIN-CONTAINING PROTEIN"/>
    <property type="match status" value="1"/>
</dbReference>
<feature type="compositionally biased region" description="Low complexity" evidence="1">
    <location>
        <begin position="335"/>
        <end position="397"/>
    </location>
</feature>
<feature type="domain" description="CxC1-like cysteine cluster associated with KDZ transposases" evidence="2">
    <location>
        <begin position="190"/>
        <end position="263"/>
    </location>
</feature>
<dbReference type="GeneID" id="59348528"/>
<feature type="compositionally biased region" description="Polar residues" evidence="1">
    <location>
        <begin position="101"/>
        <end position="115"/>
    </location>
</feature>
<feature type="region of interest" description="Disordered" evidence="1">
    <location>
        <begin position="101"/>
        <end position="120"/>
    </location>
</feature>
<feature type="region of interest" description="Disordered" evidence="1">
    <location>
        <begin position="26"/>
        <end position="63"/>
    </location>
</feature>
<accession>A0A8H6SCL0</accession>
<dbReference type="Pfam" id="PF18758">
    <property type="entry name" value="KDZ"/>
    <property type="match status" value="1"/>
</dbReference>
<dbReference type="Proteomes" id="UP000636479">
    <property type="component" value="Unassembled WGS sequence"/>
</dbReference>
<evidence type="ECO:0000313" key="4">
    <source>
        <dbReference type="Proteomes" id="UP000636479"/>
    </source>
</evidence>
<comment type="caution">
    <text evidence="3">The sequence shown here is derived from an EMBL/GenBank/DDBJ whole genome shotgun (WGS) entry which is preliminary data.</text>
</comment>
<dbReference type="OrthoDB" id="3253684at2759"/>
<evidence type="ECO:0000259" key="2">
    <source>
        <dbReference type="Pfam" id="PF18802"/>
    </source>
</evidence>
<dbReference type="PROSITE" id="PS51257">
    <property type="entry name" value="PROKAR_LIPOPROTEIN"/>
    <property type="match status" value="1"/>
</dbReference>
<protein>
    <submittedName>
        <fullName evidence="3">CxC1 domain-containing protein</fullName>
    </submittedName>
</protein>
<keyword evidence="4" id="KW-1185">Reference proteome</keyword>
<evidence type="ECO:0000256" key="1">
    <source>
        <dbReference type="SAM" id="MobiDB-lite"/>
    </source>
</evidence>
<feature type="region of interest" description="Disordered" evidence="1">
    <location>
        <begin position="335"/>
        <end position="399"/>
    </location>
</feature>
<dbReference type="InterPro" id="IPR041320">
    <property type="entry name" value="CxC1"/>
</dbReference>
<evidence type="ECO:0000313" key="3">
    <source>
        <dbReference type="EMBL" id="KAF7297065.1"/>
    </source>
</evidence>
<dbReference type="PANTHER" id="PTHR33096:SF1">
    <property type="entry name" value="CXC1-LIKE CYSTEINE CLUSTER ASSOCIATED WITH KDZ TRANSPOSASES DOMAIN-CONTAINING PROTEIN"/>
    <property type="match status" value="1"/>
</dbReference>
<proteinExistence type="predicted"/>
<dbReference type="EMBL" id="JACAZF010000008">
    <property type="protein sequence ID" value="KAF7297065.1"/>
    <property type="molecule type" value="Genomic_DNA"/>
</dbReference>
<sequence>MVRLNSPPTVRCPVTALAAFGSCQTPSTSRGAAMVISSGAPSKRRTSNRHDRPSTSGAGKYHLTPLKARDGRMKRVIQPTKSQAVRRAALRSQLALLLQGDSISDGPQTLGSTSEEPGGDQWVDEMPTDSLPVPYFEPVQVPLPPRRAAVSRFNLADAWGNLLPALEGPWSQFKQATYASPPTHIGPSLHHECQHACDTYINKSVDCLYPTHLQRVFISTCSCKPLAVLLVENGVFPSSPQRPRIAVSIDLLELYRALFERSSATRLRRWRMHFKLCMSGGASIYHQHRWRTGVKASDPFRRSLTQAVLWSSNLRDRIALRVSAALAAADRSLSSTAPSSGAATSPSNASAAASNAPNAPFVPSVSPSDASTSASTAPTDAAPVPSNASATASNDASGHVLPASGTAHHADRLLHDRCPLCFGGVDWGKPLSSGGDVQLGGDACFSYRHLRSAGDGPIGYKPQYFVSKAKVEQVRRRVDEAKRRRPTQTLDDSCAENWTAANEKKKLVDPKRYDASGIFALICRHGQTLFCCNIDTPGEQHYYIIALLEEVIQLLPPDATISQAYDVGCVIDRSQYLFDVLGTGNSRRIWTIDQYIAFVNTDGFYRLGDWVLRQQSKNVRRRYYDAGNLLRRCGIPISDLRDEWAAQKAAQTSGRSHAPKRLRRDLDKVVALQAQIDAIEKSLGDVRESISNQTASNDSFRLLRELQATHADLERQAEALYSSLNIHQIYPALEGLPPELARLSCYYA</sequence>
<dbReference type="Pfam" id="PF18802">
    <property type="entry name" value="CxC1"/>
    <property type="match status" value="1"/>
</dbReference>
<organism evidence="3 4">
    <name type="scientific">Mycena indigotica</name>
    <dbReference type="NCBI Taxonomy" id="2126181"/>
    <lineage>
        <taxon>Eukaryota</taxon>
        <taxon>Fungi</taxon>
        <taxon>Dikarya</taxon>
        <taxon>Basidiomycota</taxon>
        <taxon>Agaricomycotina</taxon>
        <taxon>Agaricomycetes</taxon>
        <taxon>Agaricomycetidae</taxon>
        <taxon>Agaricales</taxon>
        <taxon>Marasmiineae</taxon>
        <taxon>Mycenaceae</taxon>
        <taxon>Mycena</taxon>
    </lineage>
</organism>
<dbReference type="RefSeq" id="XP_037217424.1">
    <property type="nucleotide sequence ID" value="XM_037366012.1"/>
</dbReference>
<dbReference type="AlphaFoldDB" id="A0A8H6SCL0"/>
<reference evidence="3" key="1">
    <citation type="submission" date="2020-05" db="EMBL/GenBank/DDBJ databases">
        <title>Mycena genomes resolve the evolution of fungal bioluminescence.</title>
        <authorList>
            <person name="Tsai I.J."/>
        </authorList>
    </citation>
    <scope>NUCLEOTIDE SEQUENCE</scope>
    <source>
        <strain evidence="3">171206Taipei</strain>
    </source>
</reference>